<dbReference type="eggNOG" id="KOG0534">
    <property type="taxonomic scope" value="Eukaryota"/>
</dbReference>
<sequence>MVNLFVKLISNSINNVRRAPRLSICSYNYSSYGKNTCESGRKNSRTRDHMKRTEHSQRRKLFCSSKVVSLEELSPTVKGLKLFIEKRERINAEFQAGQWVDMVIPGVDTVGGFSICNAPQDLQQNGIIELAVKFSDHPPAHWIHTKCSVGDEVSVRVGGNFYFQDNDRKHIVLIAGGVGINPLYSILQHWRNLILKSPSNTADQQTAMVYSAKTIKELLFQEEILRICNEIKARCDFHVTKETTPILDLTNEAKTIRNEKVSRQSLSTSLNCINPNLANCYICGPPKFIERIEEYLMDMGVLKQHIFYEKWW</sequence>
<dbReference type="InterPro" id="IPR017938">
    <property type="entry name" value="Riboflavin_synthase-like_b-brl"/>
</dbReference>
<dbReference type="PROSITE" id="PS51384">
    <property type="entry name" value="FAD_FR"/>
    <property type="match status" value="1"/>
</dbReference>
<dbReference type="Gene3D" id="3.40.50.80">
    <property type="entry name" value="Nucleotide-binding domain of ferredoxin-NADP reductase (FNR) module"/>
    <property type="match status" value="1"/>
</dbReference>
<evidence type="ECO:0000256" key="3">
    <source>
        <dbReference type="ARBA" id="ARBA00040516"/>
    </source>
</evidence>
<dbReference type="InterPro" id="IPR001433">
    <property type="entry name" value="OxRdtase_FAD/NAD-bd"/>
</dbReference>
<dbReference type="Ensembl" id="ENSCSAVT00000017999.1">
    <property type="protein sequence ID" value="ENSCSAVP00000017805.1"/>
    <property type="gene ID" value="ENSCSAVG00000010483.1"/>
</dbReference>
<organism evidence="5 6">
    <name type="scientific">Ciona savignyi</name>
    <name type="common">Pacific transparent sea squirt</name>
    <dbReference type="NCBI Taxonomy" id="51511"/>
    <lineage>
        <taxon>Eukaryota</taxon>
        <taxon>Metazoa</taxon>
        <taxon>Chordata</taxon>
        <taxon>Tunicata</taxon>
        <taxon>Ascidiacea</taxon>
        <taxon>Phlebobranchia</taxon>
        <taxon>Cionidae</taxon>
        <taxon>Ciona</taxon>
    </lineage>
</organism>
<dbReference type="HOGENOM" id="CLU_003827_7_1_1"/>
<reference evidence="5" key="3">
    <citation type="submission" date="2025-09" db="UniProtKB">
        <authorList>
            <consortium name="Ensembl"/>
        </authorList>
    </citation>
    <scope>IDENTIFICATION</scope>
</reference>
<dbReference type="SUPFAM" id="SSF63380">
    <property type="entry name" value="Riboflavin synthase domain-like"/>
    <property type="match status" value="1"/>
</dbReference>
<dbReference type="PANTHER" id="PTHR46505">
    <property type="entry name" value="OXIDOREDUCTASE NAD-BINDING DOMAIN-CONTAINING PROTEIN 1"/>
    <property type="match status" value="1"/>
</dbReference>
<dbReference type="Gene3D" id="2.40.30.10">
    <property type="entry name" value="Translation factors"/>
    <property type="match status" value="1"/>
</dbReference>
<reference evidence="5" key="2">
    <citation type="submission" date="2025-08" db="UniProtKB">
        <authorList>
            <consortium name="Ensembl"/>
        </authorList>
    </citation>
    <scope>IDENTIFICATION</scope>
</reference>
<dbReference type="PRINTS" id="PR00410">
    <property type="entry name" value="PHEHYDRXLASE"/>
</dbReference>
<dbReference type="FunCoup" id="H2ZJN9">
    <property type="interactions" value="3"/>
</dbReference>
<dbReference type="InterPro" id="IPR039261">
    <property type="entry name" value="FNR_nucleotide-bd"/>
</dbReference>
<evidence type="ECO:0000259" key="4">
    <source>
        <dbReference type="PROSITE" id="PS51384"/>
    </source>
</evidence>
<dbReference type="AlphaFoldDB" id="H2ZJN9"/>
<dbReference type="CDD" id="cd00322">
    <property type="entry name" value="FNR_like"/>
    <property type="match status" value="1"/>
</dbReference>
<evidence type="ECO:0000256" key="1">
    <source>
        <dbReference type="ARBA" id="ARBA00023002"/>
    </source>
</evidence>
<dbReference type="STRING" id="51511.ENSCSAVP00000017805"/>
<evidence type="ECO:0000313" key="5">
    <source>
        <dbReference type="Ensembl" id="ENSCSAVP00000017805.1"/>
    </source>
</evidence>
<evidence type="ECO:0000313" key="6">
    <source>
        <dbReference type="Proteomes" id="UP000007875"/>
    </source>
</evidence>
<dbReference type="InParanoid" id="H2ZJN9"/>
<feature type="domain" description="FAD-binding FR-type" evidence="4">
    <location>
        <begin position="60"/>
        <end position="166"/>
    </location>
</feature>
<dbReference type="InterPro" id="IPR017927">
    <property type="entry name" value="FAD-bd_FR_type"/>
</dbReference>
<keyword evidence="6" id="KW-1185">Reference proteome</keyword>
<name>H2ZJN9_CIOSA</name>
<keyword evidence="1" id="KW-0560">Oxidoreductase</keyword>
<dbReference type="GeneTree" id="ENSGT00390000004280"/>
<dbReference type="SUPFAM" id="SSF52343">
    <property type="entry name" value="Ferredoxin reductase-like, C-terminal NADP-linked domain"/>
    <property type="match status" value="1"/>
</dbReference>
<dbReference type="GO" id="GO:0016491">
    <property type="term" value="F:oxidoreductase activity"/>
    <property type="evidence" value="ECO:0007669"/>
    <property type="project" value="UniProtKB-KW"/>
</dbReference>
<reference evidence="6" key="1">
    <citation type="submission" date="2003-08" db="EMBL/GenBank/DDBJ databases">
        <authorList>
            <person name="Birren B."/>
            <person name="Nusbaum C."/>
            <person name="Abebe A."/>
            <person name="Abouelleil A."/>
            <person name="Adekoya E."/>
            <person name="Ait-zahra M."/>
            <person name="Allen N."/>
            <person name="Allen T."/>
            <person name="An P."/>
            <person name="Anderson M."/>
            <person name="Anderson S."/>
            <person name="Arachchi H."/>
            <person name="Armbruster J."/>
            <person name="Bachantsang P."/>
            <person name="Baldwin J."/>
            <person name="Barry A."/>
            <person name="Bayul T."/>
            <person name="Blitshsteyn B."/>
            <person name="Bloom T."/>
            <person name="Blye J."/>
            <person name="Boguslavskiy L."/>
            <person name="Borowsky M."/>
            <person name="Boukhgalter B."/>
            <person name="Brunache A."/>
            <person name="Butler J."/>
            <person name="Calixte N."/>
            <person name="Calvo S."/>
            <person name="Camarata J."/>
            <person name="Campo K."/>
            <person name="Chang J."/>
            <person name="Cheshatsang Y."/>
            <person name="Citroen M."/>
            <person name="Collymore A."/>
            <person name="Considine T."/>
            <person name="Cook A."/>
            <person name="Cooke P."/>
            <person name="Corum B."/>
            <person name="Cuomo C."/>
            <person name="David R."/>
            <person name="Dawoe T."/>
            <person name="Degray S."/>
            <person name="Dodge S."/>
            <person name="Dooley K."/>
            <person name="Dorje P."/>
            <person name="Dorjee K."/>
            <person name="Dorris L."/>
            <person name="Duffey N."/>
            <person name="Dupes A."/>
            <person name="Elkins T."/>
            <person name="Engels R."/>
            <person name="Erickson J."/>
            <person name="Farina A."/>
            <person name="Faro S."/>
            <person name="Ferreira P."/>
            <person name="Fischer H."/>
            <person name="Fitzgerald M."/>
            <person name="Foley K."/>
            <person name="Gage D."/>
            <person name="Galagan J."/>
            <person name="Gearin G."/>
            <person name="Gnerre S."/>
            <person name="Gnirke A."/>
            <person name="Goyette A."/>
            <person name="Graham J."/>
            <person name="Grandbois E."/>
            <person name="Gyaltsen K."/>
            <person name="Hafez N."/>
            <person name="Hagopian D."/>
            <person name="Hagos B."/>
            <person name="Hall J."/>
            <person name="Hatcher B."/>
            <person name="Heller A."/>
            <person name="Higgins H."/>
            <person name="Honan T."/>
            <person name="Horn A."/>
            <person name="Houde N."/>
            <person name="Hughes L."/>
            <person name="Hulme W."/>
            <person name="Husby E."/>
            <person name="Iliev I."/>
            <person name="Jaffe D."/>
            <person name="Jones C."/>
            <person name="Kamal M."/>
            <person name="Kamat A."/>
            <person name="Kamvysselis M."/>
            <person name="Karlsson E."/>
            <person name="Kells C."/>
            <person name="Kieu A."/>
            <person name="Kisner P."/>
            <person name="Kodira C."/>
            <person name="Kulbokas E."/>
            <person name="Labutti K."/>
            <person name="Lama D."/>
            <person name="Landers T."/>
            <person name="Leger J."/>
            <person name="Levine S."/>
            <person name="Lewis D."/>
            <person name="Lewis T."/>
            <person name="Lindblad-toh K."/>
            <person name="Liu X."/>
            <person name="Lokyitsang T."/>
            <person name="Lokyitsang Y."/>
            <person name="Lucien O."/>
            <person name="Lui A."/>
            <person name="Ma L.J."/>
            <person name="Mabbitt R."/>
            <person name="Macdonald J."/>
            <person name="Maclean C."/>
            <person name="Major J."/>
            <person name="Manning J."/>
            <person name="Marabella R."/>
            <person name="Maru K."/>
            <person name="Matthews C."/>
            <person name="Mauceli E."/>
            <person name="Mccarthy M."/>
            <person name="Mcdonough S."/>
            <person name="Mcghee T."/>
            <person name="Meldrim J."/>
            <person name="Meneus L."/>
            <person name="Mesirov J."/>
            <person name="Mihalev A."/>
            <person name="Mihova T."/>
            <person name="Mikkelsen T."/>
            <person name="Mlenga V."/>
            <person name="Moru K."/>
            <person name="Mozes J."/>
            <person name="Mulrain L."/>
            <person name="Munson G."/>
            <person name="Naylor J."/>
            <person name="Newes C."/>
            <person name="Nguyen C."/>
            <person name="Nguyen N."/>
            <person name="Nguyen T."/>
            <person name="Nicol R."/>
            <person name="Nielsen C."/>
            <person name="Nizzari M."/>
            <person name="Norbu C."/>
            <person name="Norbu N."/>
            <person name="O'donnell P."/>
            <person name="Okoawo O."/>
            <person name="O'leary S."/>
            <person name="Omotosho B."/>
            <person name="O'neill K."/>
            <person name="Osman S."/>
            <person name="Parker S."/>
            <person name="Perrin D."/>
            <person name="Phunkhang P."/>
            <person name="Piqani B."/>
            <person name="Purcell S."/>
            <person name="Rachupka T."/>
            <person name="Ramasamy U."/>
            <person name="Rameau R."/>
            <person name="Ray V."/>
            <person name="Raymond C."/>
            <person name="Retta R."/>
            <person name="Richardson S."/>
            <person name="Rise C."/>
            <person name="Rodriguez J."/>
            <person name="Rogers J."/>
            <person name="Rogov P."/>
            <person name="Rutman M."/>
            <person name="Schupbach R."/>
            <person name="Seaman C."/>
            <person name="Settipalli S."/>
            <person name="Sharpe T."/>
            <person name="Sheridan J."/>
            <person name="Sherpa N."/>
            <person name="Shi J."/>
            <person name="Smirnov S."/>
            <person name="Smith C."/>
            <person name="Sougnez C."/>
            <person name="Spencer B."/>
            <person name="Stalker J."/>
            <person name="Stange-thomann N."/>
            <person name="Stavropoulos S."/>
            <person name="Stetson K."/>
            <person name="Stone C."/>
            <person name="Stone S."/>
            <person name="Stubbs M."/>
            <person name="Talamas J."/>
            <person name="Tchuinga P."/>
            <person name="Tenzing P."/>
            <person name="Tesfaye S."/>
            <person name="Theodore J."/>
            <person name="Thoulutsang Y."/>
            <person name="Topham K."/>
            <person name="Towey S."/>
            <person name="Tsamla T."/>
            <person name="Tsomo N."/>
            <person name="Vallee D."/>
            <person name="Vassiliev H."/>
            <person name="Venkataraman V."/>
            <person name="Vinson J."/>
            <person name="Vo A."/>
            <person name="Wade C."/>
            <person name="Wang S."/>
            <person name="Wangchuk T."/>
            <person name="Wangdi T."/>
            <person name="Whittaker C."/>
            <person name="Wilkinson J."/>
            <person name="Wu Y."/>
            <person name="Wyman D."/>
            <person name="Yadav S."/>
            <person name="Yang S."/>
            <person name="Yang X."/>
            <person name="Yeager S."/>
            <person name="Yee E."/>
            <person name="Young G."/>
            <person name="Zainoun J."/>
            <person name="Zembeck L."/>
            <person name="Zimmer A."/>
            <person name="Zody M."/>
            <person name="Lander E."/>
        </authorList>
    </citation>
    <scope>NUCLEOTIDE SEQUENCE [LARGE SCALE GENOMIC DNA]</scope>
</reference>
<dbReference type="Proteomes" id="UP000007875">
    <property type="component" value="Unassembled WGS sequence"/>
</dbReference>
<proteinExistence type="predicted"/>
<evidence type="ECO:0000256" key="2">
    <source>
        <dbReference type="ARBA" id="ARBA00023027"/>
    </source>
</evidence>
<dbReference type="OMA" id="WIDFFIP"/>
<protein>
    <recommendedName>
        <fullName evidence="3">Oxidoreductase NAD-binding domain-containing protein 1</fullName>
    </recommendedName>
</protein>
<dbReference type="Pfam" id="PF00175">
    <property type="entry name" value="NAD_binding_1"/>
    <property type="match status" value="1"/>
</dbReference>
<keyword evidence="2" id="KW-0520">NAD</keyword>
<dbReference type="GO" id="GO:0005739">
    <property type="term" value="C:mitochondrion"/>
    <property type="evidence" value="ECO:0007669"/>
    <property type="project" value="TreeGrafter"/>
</dbReference>
<dbReference type="PANTHER" id="PTHR46505:SF1">
    <property type="entry name" value="OXIDOREDUCTASE NAD-BINDING DOMAIN-CONTAINING PROTEIN 1"/>
    <property type="match status" value="1"/>
</dbReference>
<accession>H2ZJN9</accession>
<dbReference type="InterPro" id="IPR052128">
    <property type="entry name" value="Oxidoreductase_NAD-binding"/>
</dbReference>